<dbReference type="AlphaFoldDB" id="A0A2H3C9N6"/>
<evidence type="ECO:0000313" key="1">
    <source>
        <dbReference type="EMBL" id="PBK79789.1"/>
    </source>
</evidence>
<dbReference type="OrthoDB" id="3113932at2759"/>
<protein>
    <submittedName>
        <fullName evidence="1">Uncharacterized protein</fullName>
    </submittedName>
</protein>
<name>A0A2H3C9N6_ARMGA</name>
<dbReference type="InParanoid" id="A0A2H3C9N6"/>
<evidence type="ECO:0000313" key="2">
    <source>
        <dbReference type="Proteomes" id="UP000217790"/>
    </source>
</evidence>
<sequence length="178" mass="19939">MAVGANRKCSCEEHRRSWRMGDGRVSIRYWRSPVRSATLKLSPLDIFHLNTKQNHIPLPSNLRFSLCCHIHLALDLVRSACINPVQQRIFATDSHGLWYPIISAYTGGGRRHGENHEGNRAQGPSMSTSTVYCLSQHLSAAPHSLLHHSASASSNNFQISTSMHRTSNLPSYLNNVRL</sequence>
<dbReference type="Proteomes" id="UP000217790">
    <property type="component" value="Unassembled WGS sequence"/>
</dbReference>
<keyword evidence="2" id="KW-1185">Reference proteome</keyword>
<dbReference type="EMBL" id="KZ293760">
    <property type="protein sequence ID" value="PBK79789.1"/>
    <property type="molecule type" value="Genomic_DNA"/>
</dbReference>
<reference evidence="2" key="1">
    <citation type="journal article" date="2017" name="Nat. Ecol. Evol.">
        <title>Genome expansion and lineage-specific genetic innovations in the forest pathogenic fungi Armillaria.</title>
        <authorList>
            <person name="Sipos G."/>
            <person name="Prasanna A.N."/>
            <person name="Walter M.C."/>
            <person name="O'Connor E."/>
            <person name="Balint B."/>
            <person name="Krizsan K."/>
            <person name="Kiss B."/>
            <person name="Hess J."/>
            <person name="Varga T."/>
            <person name="Slot J."/>
            <person name="Riley R."/>
            <person name="Boka B."/>
            <person name="Rigling D."/>
            <person name="Barry K."/>
            <person name="Lee J."/>
            <person name="Mihaltcheva S."/>
            <person name="LaButti K."/>
            <person name="Lipzen A."/>
            <person name="Waldron R."/>
            <person name="Moloney N.M."/>
            <person name="Sperisen C."/>
            <person name="Kredics L."/>
            <person name="Vagvoelgyi C."/>
            <person name="Patrignani A."/>
            <person name="Fitzpatrick D."/>
            <person name="Nagy I."/>
            <person name="Doyle S."/>
            <person name="Anderson J.B."/>
            <person name="Grigoriev I.V."/>
            <person name="Gueldener U."/>
            <person name="Muensterkoetter M."/>
            <person name="Nagy L.G."/>
        </authorList>
    </citation>
    <scope>NUCLEOTIDE SEQUENCE [LARGE SCALE GENOMIC DNA]</scope>
    <source>
        <strain evidence="2">Ar21-2</strain>
    </source>
</reference>
<organism evidence="1 2">
    <name type="scientific">Armillaria gallica</name>
    <name type="common">Bulbous honey fungus</name>
    <name type="synonym">Armillaria bulbosa</name>
    <dbReference type="NCBI Taxonomy" id="47427"/>
    <lineage>
        <taxon>Eukaryota</taxon>
        <taxon>Fungi</taxon>
        <taxon>Dikarya</taxon>
        <taxon>Basidiomycota</taxon>
        <taxon>Agaricomycotina</taxon>
        <taxon>Agaricomycetes</taxon>
        <taxon>Agaricomycetidae</taxon>
        <taxon>Agaricales</taxon>
        <taxon>Marasmiineae</taxon>
        <taxon>Physalacriaceae</taxon>
        <taxon>Armillaria</taxon>
    </lineage>
</organism>
<proteinExistence type="predicted"/>
<accession>A0A2H3C9N6</accession>
<gene>
    <name evidence="1" type="ORF">ARMGADRAFT_103824</name>
</gene>